<proteinExistence type="predicted"/>
<gene>
    <name evidence="1" type="ORF">Tco_1057653</name>
</gene>
<accession>A0ABQ5H692</accession>
<organism evidence="1 2">
    <name type="scientific">Tanacetum coccineum</name>
    <dbReference type="NCBI Taxonomy" id="301880"/>
    <lineage>
        <taxon>Eukaryota</taxon>
        <taxon>Viridiplantae</taxon>
        <taxon>Streptophyta</taxon>
        <taxon>Embryophyta</taxon>
        <taxon>Tracheophyta</taxon>
        <taxon>Spermatophyta</taxon>
        <taxon>Magnoliopsida</taxon>
        <taxon>eudicotyledons</taxon>
        <taxon>Gunneridae</taxon>
        <taxon>Pentapetalae</taxon>
        <taxon>asterids</taxon>
        <taxon>campanulids</taxon>
        <taxon>Asterales</taxon>
        <taxon>Asteraceae</taxon>
        <taxon>Asteroideae</taxon>
        <taxon>Anthemideae</taxon>
        <taxon>Anthemidinae</taxon>
        <taxon>Tanacetum</taxon>
    </lineage>
</organism>
<dbReference type="EMBL" id="BQNB010019251">
    <property type="protein sequence ID" value="GJT83311.1"/>
    <property type="molecule type" value="Genomic_DNA"/>
</dbReference>
<reference evidence="1" key="1">
    <citation type="journal article" date="2022" name="Int. J. Mol. Sci.">
        <title>Draft Genome of Tanacetum Coccineum: Genomic Comparison of Closely Related Tanacetum-Family Plants.</title>
        <authorList>
            <person name="Yamashiro T."/>
            <person name="Shiraishi A."/>
            <person name="Nakayama K."/>
            <person name="Satake H."/>
        </authorList>
    </citation>
    <scope>NUCLEOTIDE SEQUENCE</scope>
</reference>
<comment type="caution">
    <text evidence="1">The sequence shown here is derived from an EMBL/GenBank/DDBJ whole genome shotgun (WGS) entry which is preliminary data.</text>
</comment>
<sequence length="226" mass="26017">MGMCTLYARRETFTPLTKTPKEILAMESVNFPPLPPLIGTLEKQNLNKFCNYHRDKGHNTNDYYHLKKQIEEAVASRKLAHLVKDIRQGNQRNRSHRRRGVKVINMVGSGGYRRRPYEMAEPRVMEEIVFSAIFGDNLTDTSIILEATIEGFRVRRIYIDGGSSSEFMYGQCFRSFDAHTKSNLRKSNAPFVGVSREIYHPLGLVDLQVTMGNQGEERPSYWNLLL</sequence>
<evidence type="ECO:0000313" key="2">
    <source>
        <dbReference type="Proteomes" id="UP001151760"/>
    </source>
</evidence>
<dbReference type="Proteomes" id="UP001151760">
    <property type="component" value="Unassembled WGS sequence"/>
</dbReference>
<reference evidence="1" key="2">
    <citation type="submission" date="2022-01" db="EMBL/GenBank/DDBJ databases">
        <authorList>
            <person name="Yamashiro T."/>
            <person name="Shiraishi A."/>
            <person name="Satake H."/>
            <person name="Nakayama K."/>
        </authorList>
    </citation>
    <scope>NUCLEOTIDE SEQUENCE</scope>
</reference>
<evidence type="ECO:0000313" key="1">
    <source>
        <dbReference type="EMBL" id="GJT83311.1"/>
    </source>
</evidence>
<name>A0ABQ5H692_9ASTR</name>
<keyword evidence="2" id="KW-1185">Reference proteome</keyword>
<evidence type="ECO:0008006" key="3">
    <source>
        <dbReference type="Google" id="ProtNLM"/>
    </source>
</evidence>
<protein>
    <recommendedName>
        <fullName evidence="3">Polyprotein</fullName>
    </recommendedName>
</protein>